<organism evidence="2 3">
    <name type="scientific">Algoriphagus antarcticus</name>
    <dbReference type="NCBI Taxonomy" id="238540"/>
    <lineage>
        <taxon>Bacteria</taxon>
        <taxon>Pseudomonadati</taxon>
        <taxon>Bacteroidota</taxon>
        <taxon>Cytophagia</taxon>
        <taxon>Cytophagales</taxon>
        <taxon>Cyclobacteriaceae</taxon>
        <taxon>Algoriphagus</taxon>
    </lineage>
</organism>
<gene>
    <name evidence="2" type="ORF">C8N25_10135</name>
</gene>
<dbReference type="EMBL" id="QUNF01000001">
    <property type="protein sequence ID" value="REG94210.1"/>
    <property type="molecule type" value="Genomic_DNA"/>
</dbReference>
<comment type="caution">
    <text evidence="2">The sequence shown here is derived from an EMBL/GenBank/DDBJ whole genome shotgun (WGS) entry which is preliminary data.</text>
</comment>
<dbReference type="RefSeq" id="WP_240510839.1">
    <property type="nucleotide sequence ID" value="NZ_MSSW01000009.1"/>
</dbReference>
<dbReference type="InterPro" id="IPR010693">
    <property type="entry name" value="Divergent_4Fe-4S_mono-cluster"/>
</dbReference>
<reference evidence="2 3" key="1">
    <citation type="submission" date="2018-08" db="EMBL/GenBank/DDBJ databases">
        <title>Genomic Encyclopedia of Archaeal and Bacterial Type Strains, Phase II (KMG-II): from individual species to whole genera.</title>
        <authorList>
            <person name="Goeker M."/>
        </authorList>
    </citation>
    <scope>NUCLEOTIDE SEQUENCE [LARGE SCALE GENOMIC DNA]</scope>
    <source>
        <strain evidence="2 3">DSM 15986</strain>
    </source>
</reference>
<dbReference type="Proteomes" id="UP000256405">
    <property type="component" value="Unassembled WGS sequence"/>
</dbReference>
<dbReference type="Pfam" id="PF06902">
    <property type="entry name" value="Fer4_19"/>
    <property type="match status" value="1"/>
</dbReference>
<protein>
    <submittedName>
        <fullName evidence="2">Putative Fe-S cluster protein YjdI</fullName>
    </submittedName>
</protein>
<feature type="domain" description="Divergent 4Fe-4S mono-cluster" evidence="1">
    <location>
        <begin position="5"/>
        <end position="65"/>
    </location>
</feature>
<evidence type="ECO:0000313" key="3">
    <source>
        <dbReference type="Proteomes" id="UP000256405"/>
    </source>
</evidence>
<accession>A0A3E0E985</accession>
<sequence length="110" mass="12301">MKKEYSTSEVTITWEPHKFIHSKNCISGLSSVFDFEKRPCFNAQGASTETIVKQIDNCPSGALGYYFAEKKEKSTGDVESEKSIEVIPNGPLMVYGHLQVKLPMVKSKPK</sequence>
<evidence type="ECO:0000313" key="2">
    <source>
        <dbReference type="EMBL" id="REG94210.1"/>
    </source>
</evidence>
<dbReference type="AlphaFoldDB" id="A0A3E0E985"/>
<name>A0A3E0E985_9BACT</name>
<proteinExistence type="predicted"/>
<keyword evidence="3" id="KW-1185">Reference proteome</keyword>
<evidence type="ECO:0000259" key="1">
    <source>
        <dbReference type="Pfam" id="PF06902"/>
    </source>
</evidence>